<evidence type="ECO:0000256" key="1">
    <source>
        <dbReference type="ARBA" id="ARBA00004304"/>
    </source>
</evidence>
<evidence type="ECO:0000256" key="7">
    <source>
        <dbReference type="ARBA" id="ARBA00022781"/>
    </source>
</evidence>
<keyword evidence="4 12" id="KW-0813">Transport</keyword>
<keyword evidence="9 12" id="KW-0406">Ion transport</keyword>
<protein>
    <recommendedName>
        <fullName evidence="12">ATP synthase complex subunit 8</fullName>
    </recommendedName>
</protein>
<comment type="subcellular location">
    <subcellularLocation>
        <location evidence="1 12">Mitochondrion membrane</location>
        <topology evidence="1 12">Single-pass membrane protein</topology>
    </subcellularLocation>
</comment>
<evidence type="ECO:0000313" key="14">
    <source>
        <dbReference type="EMBL" id="QTF76108.1"/>
    </source>
</evidence>
<comment type="subunit">
    <text evidence="3">F-type ATPases have 2 components, CF(1) - the catalytic core - and CF(0) - the membrane proton channel.</text>
</comment>
<keyword evidence="8 13" id="KW-1133">Transmembrane helix</keyword>
<name>A0A8A5L5I4_9NEOP</name>
<evidence type="ECO:0000256" key="2">
    <source>
        <dbReference type="ARBA" id="ARBA00008892"/>
    </source>
</evidence>
<evidence type="ECO:0000256" key="11">
    <source>
        <dbReference type="ARBA" id="ARBA00023136"/>
    </source>
</evidence>
<dbReference type="InterPro" id="IPR001421">
    <property type="entry name" value="ATP8_metazoa"/>
</dbReference>
<accession>A0A8A5L5I4</accession>
<feature type="transmembrane region" description="Helical" evidence="13">
    <location>
        <begin position="6"/>
        <end position="31"/>
    </location>
</feature>
<dbReference type="EMBL" id="MN072397">
    <property type="protein sequence ID" value="QTF76108.1"/>
    <property type="molecule type" value="Genomic_DNA"/>
</dbReference>
<reference evidence="14" key="1">
    <citation type="journal article" name="Sci. Rep.">
        <title>Rearrangement and evolution of mitochondrial genomes in Thysanoptera (Insecta).</title>
        <authorList>
            <person name="Tyagi K."/>
            <person name="Chakraborty R."/>
            <person name="Cameron S.L."/>
            <person name="Sweet A.D."/>
            <person name="Chandra K."/>
            <person name="Kumar V."/>
        </authorList>
    </citation>
    <scope>NUCLEOTIDE SEQUENCE</scope>
</reference>
<evidence type="ECO:0000256" key="9">
    <source>
        <dbReference type="ARBA" id="ARBA00023065"/>
    </source>
</evidence>
<keyword evidence="10 12" id="KW-0496">Mitochondrion</keyword>
<keyword evidence="11 13" id="KW-0472">Membrane</keyword>
<dbReference type="GO" id="GO:0015986">
    <property type="term" value="P:proton motive force-driven ATP synthesis"/>
    <property type="evidence" value="ECO:0007669"/>
    <property type="project" value="InterPro"/>
</dbReference>
<evidence type="ECO:0000256" key="6">
    <source>
        <dbReference type="ARBA" id="ARBA00022692"/>
    </source>
</evidence>
<dbReference type="GO" id="GO:0015078">
    <property type="term" value="F:proton transmembrane transporter activity"/>
    <property type="evidence" value="ECO:0007669"/>
    <property type="project" value="InterPro"/>
</dbReference>
<keyword evidence="6 12" id="KW-0812">Transmembrane</keyword>
<evidence type="ECO:0000256" key="8">
    <source>
        <dbReference type="ARBA" id="ARBA00022989"/>
    </source>
</evidence>
<geneLocation type="mitochondrion" evidence="14"/>
<evidence type="ECO:0000256" key="13">
    <source>
        <dbReference type="SAM" id="Phobius"/>
    </source>
</evidence>
<dbReference type="Pfam" id="PF00895">
    <property type="entry name" value="ATP-synt_8"/>
    <property type="match status" value="1"/>
</dbReference>
<keyword evidence="7 12" id="KW-0375">Hydrogen ion transport</keyword>
<gene>
    <name evidence="14" type="primary">atp8</name>
</gene>
<evidence type="ECO:0000256" key="5">
    <source>
        <dbReference type="ARBA" id="ARBA00022547"/>
    </source>
</evidence>
<evidence type="ECO:0000256" key="3">
    <source>
        <dbReference type="ARBA" id="ARBA00011291"/>
    </source>
</evidence>
<keyword evidence="5 12" id="KW-0138">CF(0)</keyword>
<proteinExistence type="inferred from homology"/>
<evidence type="ECO:0000256" key="12">
    <source>
        <dbReference type="RuleBase" id="RU003661"/>
    </source>
</evidence>
<evidence type="ECO:0000256" key="10">
    <source>
        <dbReference type="ARBA" id="ARBA00023128"/>
    </source>
</evidence>
<comment type="similarity">
    <text evidence="2 12">Belongs to the ATPase protein 8 family.</text>
</comment>
<evidence type="ECO:0000256" key="4">
    <source>
        <dbReference type="ARBA" id="ARBA00022448"/>
    </source>
</evidence>
<dbReference type="GO" id="GO:0031966">
    <property type="term" value="C:mitochondrial membrane"/>
    <property type="evidence" value="ECO:0007669"/>
    <property type="project" value="UniProtKB-SubCell"/>
</dbReference>
<organism evidence="14">
    <name type="scientific">Holarthrothrips indicus</name>
    <dbReference type="NCBI Taxonomy" id="1965675"/>
    <lineage>
        <taxon>Eukaryota</taxon>
        <taxon>Metazoa</taxon>
        <taxon>Ecdysozoa</taxon>
        <taxon>Arthropoda</taxon>
        <taxon>Hexapoda</taxon>
        <taxon>Insecta</taxon>
        <taxon>Pterygota</taxon>
        <taxon>Neoptera</taxon>
        <taxon>Paraneoptera</taxon>
        <taxon>Thysanoptera</taxon>
        <taxon>Terebrantia</taxon>
        <taxon>Aeolothripoidea</taxon>
        <taxon>Stenurothripidae</taxon>
        <taxon>Holarthrothrips</taxon>
    </lineage>
</organism>
<sequence>MPQMSAINWLFMYMFFTITFYFFMSCLYFFFVPVMSTKEFKFKTNMGTFWKKCW</sequence>
<dbReference type="AlphaFoldDB" id="A0A8A5L5I4"/>
<dbReference type="GO" id="GO:0045259">
    <property type="term" value="C:proton-transporting ATP synthase complex"/>
    <property type="evidence" value="ECO:0007669"/>
    <property type="project" value="UniProtKB-KW"/>
</dbReference>